<gene>
    <name evidence="1" type="ORF">KM842_14820</name>
</gene>
<proteinExistence type="predicted"/>
<evidence type="ECO:0000313" key="2">
    <source>
        <dbReference type="Proteomes" id="UP000681794"/>
    </source>
</evidence>
<sequence length="171" mass="17184">MAAPSRASRSVVAIAGTLVVTAYAALLALDALVLDPLAAVPGRTLAQVYAKVDAVGADSRLDVAGVLVLAGTGVALAVFFAGAAVRGWMRLPVAVVCHLAVLACGAGAVFQSGFFLAMDVADAHGIPGGRHGPSTGVLYGTSLLALVAIPVVAAVTLLGDLVRQRRHRRPA</sequence>
<organism evidence="1 2">
    <name type="scientific">Curtobacterium aetherium</name>
    <dbReference type="NCBI Taxonomy" id="2841594"/>
    <lineage>
        <taxon>Bacteria</taxon>
        <taxon>Bacillati</taxon>
        <taxon>Actinomycetota</taxon>
        <taxon>Actinomycetes</taxon>
        <taxon>Micrococcales</taxon>
        <taxon>Microbacteriaceae</taxon>
        <taxon>Curtobacterium</taxon>
    </lineage>
</organism>
<evidence type="ECO:0000313" key="1">
    <source>
        <dbReference type="EMBL" id="QWS33485.1"/>
    </source>
</evidence>
<protein>
    <submittedName>
        <fullName evidence="1">Uncharacterized protein</fullName>
    </submittedName>
</protein>
<keyword evidence="2" id="KW-1185">Reference proteome</keyword>
<dbReference type="EMBL" id="CP076544">
    <property type="protein sequence ID" value="QWS33485.1"/>
    <property type="molecule type" value="Genomic_DNA"/>
</dbReference>
<name>A0ACD1E3U7_9MICO</name>
<dbReference type="Proteomes" id="UP000681794">
    <property type="component" value="Chromosome"/>
</dbReference>
<reference evidence="1" key="1">
    <citation type="submission" date="2021-06" db="EMBL/GenBank/DDBJ databases">
        <authorList>
            <person name="Ellington A.J."/>
            <person name="Bryan N.C."/>
            <person name="Christner B.C."/>
            <person name="Reisch C.R."/>
        </authorList>
    </citation>
    <scope>NUCLEOTIDE SEQUENCE</scope>
    <source>
        <strain evidence="1">L6-1</strain>
    </source>
</reference>
<accession>A0ACD1E3U7</accession>